<evidence type="ECO:0000256" key="3">
    <source>
        <dbReference type="ARBA" id="ARBA00022989"/>
    </source>
</evidence>
<dbReference type="EMBL" id="BIFQ01000001">
    <property type="protein sequence ID" value="GCE06530.1"/>
    <property type="molecule type" value="Genomic_DNA"/>
</dbReference>
<gene>
    <name evidence="6" type="ORF">KDAU_38590</name>
</gene>
<organism evidence="6 7">
    <name type="scientific">Dictyobacter aurantiacus</name>
    <dbReference type="NCBI Taxonomy" id="1936993"/>
    <lineage>
        <taxon>Bacteria</taxon>
        <taxon>Bacillati</taxon>
        <taxon>Chloroflexota</taxon>
        <taxon>Ktedonobacteria</taxon>
        <taxon>Ktedonobacterales</taxon>
        <taxon>Dictyobacteraceae</taxon>
        <taxon>Dictyobacter</taxon>
    </lineage>
</organism>
<dbReference type="Proteomes" id="UP000287224">
    <property type="component" value="Unassembled WGS sequence"/>
</dbReference>
<dbReference type="Pfam" id="PF01988">
    <property type="entry name" value="VIT1"/>
    <property type="match status" value="1"/>
</dbReference>
<evidence type="ECO:0000256" key="5">
    <source>
        <dbReference type="SAM" id="Phobius"/>
    </source>
</evidence>
<dbReference type="InterPro" id="IPR008217">
    <property type="entry name" value="Ccc1_fam"/>
</dbReference>
<name>A0A401ZI60_9CHLR</name>
<evidence type="ECO:0000256" key="1">
    <source>
        <dbReference type="ARBA" id="ARBA00004127"/>
    </source>
</evidence>
<feature type="transmembrane region" description="Helical" evidence="5">
    <location>
        <begin position="208"/>
        <end position="227"/>
    </location>
</feature>
<keyword evidence="4 5" id="KW-0472">Membrane</keyword>
<evidence type="ECO:0000313" key="6">
    <source>
        <dbReference type="EMBL" id="GCE06530.1"/>
    </source>
</evidence>
<dbReference type="RefSeq" id="WP_126597469.1">
    <property type="nucleotide sequence ID" value="NZ_BIFQ01000001.1"/>
</dbReference>
<dbReference type="PANTHER" id="PTHR31851">
    <property type="entry name" value="FE(2+)/MN(2+) TRANSPORTER PCL1"/>
    <property type="match status" value="1"/>
</dbReference>
<evidence type="ECO:0000313" key="7">
    <source>
        <dbReference type="Proteomes" id="UP000287224"/>
    </source>
</evidence>
<dbReference type="GO" id="GO:0012505">
    <property type="term" value="C:endomembrane system"/>
    <property type="evidence" value="ECO:0007669"/>
    <property type="project" value="UniProtKB-SubCell"/>
</dbReference>
<reference evidence="7" key="1">
    <citation type="submission" date="2018-12" db="EMBL/GenBank/DDBJ databases">
        <title>Tengunoibacter tsumagoiensis gen. nov., sp. nov., Dictyobacter kobayashii sp. nov., D. alpinus sp. nov., and D. joshuensis sp. nov. and description of Dictyobacteraceae fam. nov. within the order Ktedonobacterales isolated from Tengu-no-mugimeshi.</title>
        <authorList>
            <person name="Wang C.M."/>
            <person name="Zheng Y."/>
            <person name="Sakai Y."/>
            <person name="Toyoda A."/>
            <person name="Minakuchi Y."/>
            <person name="Abe K."/>
            <person name="Yokota A."/>
            <person name="Yabe S."/>
        </authorList>
    </citation>
    <scope>NUCLEOTIDE SEQUENCE [LARGE SCALE GENOMIC DNA]</scope>
    <source>
        <strain evidence="7">S-27</strain>
    </source>
</reference>
<evidence type="ECO:0000256" key="2">
    <source>
        <dbReference type="ARBA" id="ARBA00022692"/>
    </source>
</evidence>
<proteinExistence type="predicted"/>
<dbReference type="GO" id="GO:0030026">
    <property type="term" value="P:intracellular manganese ion homeostasis"/>
    <property type="evidence" value="ECO:0007669"/>
    <property type="project" value="InterPro"/>
</dbReference>
<keyword evidence="3 5" id="KW-1133">Transmembrane helix</keyword>
<dbReference type="OrthoDB" id="9781619at2"/>
<keyword evidence="7" id="KW-1185">Reference proteome</keyword>
<dbReference type="GO" id="GO:0005384">
    <property type="term" value="F:manganese ion transmembrane transporter activity"/>
    <property type="evidence" value="ECO:0007669"/>
    <property type="project" value="InterPro"/>
</dbReference>
<feature type="transmembrane region" description="Helical" evidence="5">
    <location>
        <begin position="178"/>
        <end position="196"/>
    </location>
</feature>
<evidence type="ECO:0008006" key="8">
    <source>
        <dbReference type="Google" id="ProtNLM"/>
    </source>
</evidence>
<protein>
    <recommendedName>
        <fullName evidence="8">Iron transporter</fullName>
    </recommendedName>
</protein>
<dbReference type="CDD" id="cd02435">
    <property type="entry name" value="CCC1"/>
    <property type="match status" value="1"/>
</dbReference>
<accession>A0A401ZI60</accession>
<evidence type="ECO:0000256" key="4">
    <source>
        <dbReference type="ARBA" id="ARBA00023136"/>
    </source>
</evidence>
<dbReference type="AlphaFoldDB" id="A0A401ZI60"/>
<feature type="transmembrane region" description="Helical" evidence="5">
    <location>
        <begin position="151"/>
        <end position="172"/>
    </location>
</feature>
<comment type="subcellular location">
    <subcellularLocation>
        <location evidence="1">Endomembrane system</location>
        <topology evidence="1">Multi-pass membrane protein</topology>
    </subcellularLocation>
</comment>
<keyword evidence="2 5" id="KW-0812">Transmembrane</keyword>
<comment type="caution">
    <text evidence="6">The sequence shown here is derived from an EMBL/GenBank/DDBJ whole genome shotgun (WGS) entry which is preliminary data.</text>
</comment>
<sequence>MPQTPHVEKHFTAGELVRDIVIGMSDGLTVPFALAAGLSGAVSSTTIVVTAGLAEIAAGSIAMGLGGYLAARSDAEHYSSERRREQLEIKEKTDVEKTEVSDIFQQYGLTAEQSAPLVEALSQKPDAWIDFMMRFELGLEEPDPKRAFSSAITIALSYIVGGLIPLSPYILLPVARTALLTSVVVTLLALLIFGYIKGRFTGTNPLRSGIQTALIGGLAAAVAFFIARLI</sequence>